<dbReference type="WBParaSite" id="PEQ_0000998001-mRNA-1">
    <property type="protein sequence ID" value="PEQ_0000998001-mRNA-1"/>
    <property type="gene ID" value="PEQ_0000998001"/>
</dbReference>
<keyword evidence="1" id="KW-1185">Reference proteome</keyword>
<evidence type="ECO:0000313" key="2">
    <source>
        <dbReference type="WBParaSite" id="PEQ_0000998001-mRNA-1"/>
    </source>
</evidence>
<proteinExistence type="predicted"/>
<accession>A0A914RU19</accession>
<dbReference type="Proteomes" id="UP000887564">
    <property type="component" value="Unplaced"/>
</dbReference>
<organism evidence="1 2">
    <name type="scientific">Parascaris equorum</name>
    <name type="common">Equine roundworm</name>
    <dbReference type="NCBI Taxonomy" id="6256"/>
    <lineage>
        <taxon>Eukaryota</taxon>
        <taxon>Metazoa</taxon>
        <taxon>Ecdysozoa</taxon>
        <taxon>Nematoda</taxon>
        <taxon>Chromadorea</taxon>
        <taxon>Rhabditida</taxon>
        <taxon>Spirurina</taxon>
        <taxon>Ascaridomorpha</taxon>
        <taxon>Ascaridoidea</taxon>
        <taxon>Ascarididae</taxon>
        <taxon>Parascaris</taxon>
    </lineage>
</organism>
<sequence>LINFSPIEIQSSYGITLQCHIHSGAAPPGINPSIADVYEQEYAATGQEVTHTARSIGPNDGGVPYRRLIRKRRNASMLCI</sequence>
<evidence type="ECO:0000313" key="1">
    <source>
        <dbReference type="Proteomes" id="UP000887564"/>
    </source>
</evidence>
<dbReference type="AlphaFoldDB" id="A0A914RU19"/>
<reference evidence="2" key="1">
    <citation type="submission" date="2022-11" db="UniProtKB">
        <authorList>
            <consortium name="WormBaseParasite"/>
        </authorList>
    </citation>
    <scope>IDENTIFICATION</scope>
</reference>
<protein>
    <submittedName>
        <fullName evidence="2">Uncharacterized protein</fullName>
    </submittedName>
</protein>
<name>A0A914RU19_PAREQ</name>